<comment type="caution">
    <text evidence="2">The sequence shown here is derived from an EMBL/GenBank/DDBJ whole genome shotgun (WGS) entry which is preliminary data.</text>
</comment>
<organism evidence="2 3">
    <name type="scientific">Hanamia caeni</name>
    <dbReference type="NCBI Taxonomy" id="2294116"/>
    <lineage>
        <taxon>Bacteria</taxon>
        <taxon>Pseudomonadati</taxon>
        <taxon>Bacteroidota</taxon>
        <taxon>Chitinophagia</taxon>
        <taxon>Chitinophagales</taxon>
        <taxon>Chitinophagaceae</taxon>
        <taxon>Hanamia</taxon>
    </lineage>
</organism>
<dbReference type="PROSITE" id="PS51257">
    <property type="entry name" value="PROKAR_LIPOPROTEIN"/>
    <property type="match status" value="1"/>
</dbReference>
<name>A0A3M9NAT1_9BACT</name>
<dbReference type="Proteomes" id="UP000267223">
    <property type="component" value="Unassembled WGS sequence"/>
</dbReference>
<keyword evidence="1" id="KW-0812">Transmembrane</keyword>
<dbReference type="RefSeq" id="WP_123121425.1">
    <property type="nucleotide sequence ID" value="NZ_RJJR01000012.1"/>
</dbReference>
<dbReference type="OrthoDB" id="965650at2"/>
<evidence type="ECO:0000313" key="2">
    <source>
        <dbReference type="EMBL" id="RNI34871.1"/>
    </source>
</evidence>
<reference evidence="2 3" key="1">
    <citation type="submission" date="2018-11" db="EMBL/GenBank/DDBJ databases">
        <title>Draft genome sequence of Ferruginibacter sp. BO-59.</title>
        <authorList>
            <person name="Im W.T."/>
        </authorList>
    </citation>
    <scope>NUCLEOTIDE SEQUENCE [LARGE SCALE GENOMIC DNA]</scope>
    <source>
        <strain evidence="2 3">BO-59</strain>
    </source>
</reference>
<keyword evidence="1" id="KW-1133">Transmembrane helix</keyword>
<accession>A0A3M9NAT1</accession>
<keyword evidence="1" id="KW-0472">Membrane</keyword>
<feature type="transmembrane region" description="Helical" evidence="1">
    <location>
        <begin position="42"/>
        <end position="65"/>
    </location>
</feature>
<keyword evidence="3" id="KW-1185">Reference proteome</keyword>
<evidence type="ECO:0000256" key="1">
    <source>
        <dbReference type="SAM" id="Phobius"/>
    </source>
</evidence>
<proteinExistence type="predicted"/>
<evidence type="ECO:0000313" key="3">
    <source>
        <dbReference type="Proteomes" id="UP000267223"/>
    </source>
</evidence>
<sequence>MKFIVSAILIILFSFLSCLYFPWWSVAVVALFISVIIQQKHLISFICGFVSLFFLWGFLSFWISMKNDDILAHRVSMLIFKVDSPSLLIFATALIGAIVAGFAALTGSYLRKEKTVEPHPTV</sequence>
<feature type="transmembrane region" description="Helical" evidence="1">
    <location>
        <begin position="6"/>
        <end position="35"/>
    </location>
</feature>
<dbReference type="EMBL" id="RJJR01000012">
    <property type="protein sequence ID" value="RNI34871.1"/>
    <property type="molecule type" value="Genomic_DNA"/>
</dbReference>
<gene>
    <name evidence="2" type="ORF">EFY79_14435</name>
</gene>
<protein>
    <submittedName>
        <fullName evidence="2">Uncharacterized protein</fullName>
    </submittedName>
</protein>
<dbReference type="AlphaFoldDB" id="A0A3M9NAT1"/>
<feature type="transmembrane region" description="Helical" evidence="1">
    <location>
        <begin position="85"/>
        <end position="105"/>
    </location>
</feature>